<organism evidence="3 4">
    <name type="scientific">Colletotrichum zoysiae</name>
    <dbReference type="NCBI Taxonomy" id="1216348"/>
    <lineage>
        <taxon>Eukaryota</taxon>
        <taxon>Fungi</taxon>
        <taxon>Dikarya</taxon>
        <taxon>Ascomycota</taxon>
        <taxon>Pezizomycotina</taxon>
        <taxon>Sordariomycetes</taxon>
        <taxon>Hypocreomycetidae</taxon>
        <taxon>Glomerellales</taxon>
        <taxon>Glomerellaceae</taxon>
        <taxon>Colletotrichum</taxon>
        <taxon>Colletotrichum graminicola species complex</taxon>
    </lineage>
</organism>
<keyword evidence="4" id="KW-1185">Reference proteome</keyword>
<dbReference type="SUPFAM" id="SSF51322">
    <property type="entry name" value="Cyanovirin-N"/>
    <property type="match status" value="1"/>
</dbReference>
<feature type="chain" id="PRO_5042176071" description="Cyanovirin-N domain-containing protein" evidence="1">
    <location>
        <begin position="19"/>
        <end position="129"/>
    </location>
</feature>
<dbReference type="SMART" id="SM01111">
    <property type="entry name" value="CVNH"/>
    <property type="match status" value="1"/>
</dbReference>
<feature type="signal peptide" evidence="1">
    <location>
        <begin position="1"/>
        <end position="18"/>
    </location>
</feature>
<sequence length="129" mass="14009">MKSLTAVALLAASANVLAASDFSVTCIDEAVDPKTQVLTANCDTGDGKGTLKATSLDLDDCFAYTDNKIVLSRRGNFSQFCDDCHLYYLPDPYWPRLLAWVNCTCIGAADEVAVNIDWGIENNFGTLRC</sequence>
<evidence type="ECO:0000313" key="3">
    <source>
        <dbReference type="EMBL" id="KAK2035154.1"/>
    </source>
</evidence>
<dbReference type="InterPro" id="IPR011058">
    <property type="entry name" value="Cyanovirin-N"/>
</dbReference>
<evidence type="ECO:0000313" key="4">
    <source>
        <dbReference type="Proteomes" id="UP001232148"/>
    </source>
</evidence>
<evidence type="ECO:0000259" key="2">
    <source>
        <dbReference type="SMART" id="SM01111"/>
    </source>
</evidence>
<dbReference type="Pfam" id="PF08881">
    <property type="entry name" value="CVNH"/>
    <property type="match status" value="1"/>
</dbReference>
<name>A0AAD9HW70_9PEZI</name>
<dbReference type="EMBL" id="MU842810">
    <property type="protein sequence ID" value="KAK2035154.1"/>
    <property type="molecule type" value="Genomic_DNA"/>
</dbReference>
<gene>
    <name evidence="3" type="ORF">LX32DRAFT_633672</name>
</gene>
<dbReference type="Gene3D" id="2.30.60.10">
    <property type="entry name" value="Cyanovirin-N"/>
    <property type="match status" value="1"/>
</dbReference>
<evidence type="ECO:0000256" key="1">
    <source>
        <dbReference type="SAM" id="SignalP"/>
    </source>
</evidence>
<accession>A0AAD9HW70</accession>
<dbReference type="AlphaFoldDB" id="A0AAD9HW70"/>
<proteinExistence type="predicted"/>
<feature type="domain" description="Cyanovirin-N" evidence="2">
    <location>
        <begin position="21"/>
        <end position="129"/>
    </location>
</feature>
<protein>
    <recommendedName>
        <fullName evidence="2">Cyanovirin-N domain-containing protein</fullName>
    </recommendedName>
</protein>
<dbReference type="Proteomes" id="UP001232148">
    <property type="component" value="Unassembled WGS sequence"/>
</dbReference>
<keyword evidence="1" id="KW-0732">Signal</keyword>
<dbReference type="InterPro" id="IPR036673">
    <property type="entry name" value="Cyanovirin-N_sf"/>
</dbReference>
<comment type="caution">
    <text evidence="3">The sequence shown here is derived from an EMBL/GenBank/DDBJ whole genome shotgun (WGS) entry which is preliminary data.</text>
</comment>
<reference evidence="3" key="1">
    <citation type="submission" date="2021-06" db="EMBL/GenBank/DDBJ databases">
        <title>Comparative genomics, transcriptomics and evolutionary studies reveal genomic signatures of adaptation to plant cell wall in hemibiotrophic fungi.</title>
        <authorList>
            <consortium name="DOE Joint Genome Institute"/>
            <person name="Baroncelli R."/>
            <person name="Diaz J.F."/>
            <person name="Benocci T."/>
            <person name="Peng M."/>
            <person name="Battaglia E."/>
            <person name="Haridas S."/>
            <person name="Andreopoulos W."/>
            <person name="Labutti K."/>
            <person name="Pangilinan J."/>
            <person name="Floch G.L."/>
            <person name="Makela M.R."/>
            <person name="Henrissat B."/>
            <person name="Grigoriev I.V."/>
            <person name="Crouch J.A."/>
            <person name="De Vries R.P."/>
            <person name="Sukno S.A."/>
            <person name="Thon M.R."/>
        </authorList>
    </citation>
    <scope>NUCLEOTIDE SEQUENCE</scope>
    <source>
        <strain evidence="3">MAFF235873</strain>
    </source>
</reference>